<evidence type="ECO:0000313" key="3">
    <source>
        <dbReference type="Proteomes" id="UP000295726"/>
    </source>
</evidence>
<keyword evidence="3" id="KW-1185">Reference proteome</keyword>
<reference evidence="2 3" key="1">
    <citation type="submission" date="2019-03" db="EMBL/GenBank/DDBJ databases">
        <title>Genomic Encyclopedia of Type Strains, Phase IV (KMG-IV): sequencing the most valuable type-strain genomes for metagenomic binning, comparative biology and taxonomic classification.</title>
        <authorList>
            <person name="Goeker M."/>
        </authorList>
    </citation>
    <scope>NUCLEOTIDE SEQUENCE [LARGE SCALE GENOMIC DNA]</scope>
    <source>
        <strain evidence="2 3">DSM 29489</strain>
    </source>
</reference>
<dbReference type="InterPro" id="IPR025669">
    <property type="entry name" value="AAA_dom"/>
</dbReference>
<name>A0A4R3K264_9FIRM</name>
<dbReference type="PANTHER" id="PTHR13696">
    <property type="entry name" value="P-LOOP CONTAINING NUCLEOSIDE TRIPHOSPHATE HYDROLASE"/>
    <property type="match status" value="1"/>
</dbReference>
<dbReference type="SUPFAM" id="SSF52540">
    <property type="entry name" value="P-loop containing nucleoside triphosphate hydrolases"/>
    <property type="match status" value="1"/>
</dbReference>
<gene>
    <name evidence="2" type="ORF">EDD59_12515</name>
</gene>
<dbReference type="Pfam" id="PF13614">
    <property type="entry name" value="AAA_31"/>
    <property type="match status" value="1"/>
</dbReference>
<dbReference type="Gene3D" id="3.40.50.300">
    <property type="entry name" value="P-loop containing nucleotide triphosphate hydrolases"/>
    <property type="match status" value="1"/>
</dbReference>
<comment type="caution">
    <text evidence="2">The sequence shown here is derived from an EMBL/GenBank/DDBJ whole genome shotgun (WGS) entry which is preliminary data.</text>
</comment>
<feature type="domain" description="AAA" evidence="1">
    <location>
        <begin position="4"/>
        <end position="179"/>
    </location>
</feature>
<evidence type="ECO:0000259" key="1">
    <source>
        <dbReference type="Pfam" id="PF13614"/>
    </source>
</evidence>
<dbReference type="AlphaFoldDB" id="A0A4R3K264"/>
<evidence type="ECO:0000313" key="2">
    <source>
        <dbReference type="EMBL" id="TCS76192.1"/>
    </source>
</evidence>
<dbReference type="RefSeq" id="WP_132382986.1">
    <property type="nucleotide sequence ID" value="NZ_DAIQXH010000061.1"/>
</dbReference>
<dbReference type="PANTHER" id="PTHR13696:SF99">
    <property type="entry name" value="COBYRINIC ACID AC-DIAMIDE SYNTHASE"/>
    <property type="match status" value="1"/>
</dbReference>
<sequence>MRKTKVICFANNKGGSGKSTTCGNVGYGLTQLGRKVLLIDGDMQLNLSLSFFDEERVLEFAKGGKNLYEGIKRQEDLTGYIVHSSYDNLDLIPSSTLMSSIEYELFTKWQREYILKKCLENIRESQGYDYILIDAPPTLGGWVMNILCASDEVIIPVESTPWGLFGLGNMFEFLEQVKQIVPELKVGGIVITKVDTRKNYFKQTFAALKQLNDVKVFDTYIRVDSSIEWSQDNNAPVMAYKKGSRSAAEYMELAGEIAGVPDRDT</sequence>
<organism evidence="2 3">
    <name type="scientific">Muricomes intestini</name>
    <dbReference type="NCBI Taxonomy" id="1796634"/>
    <lineage>
        <taxon>Bacteria</taxon>
        <taxon>Bacillati</taxon>
        <taxon>Bacillota</taxon>
        <taxon>Clostridia</taxon>
        <taxon>Lachnospirales</taxon>
        <taxon>Lachnospiraceae</taxon>
        <taxon>Muricomes</taxon>
    </lineage>
</organism>
<dbReference type="InterPro" id="IPR027417">
    <property type="entry name" value="P-loop_NTPase"/>
</dbReference>
<protein>
    <submittedName>
        <fullName evidence="2">Chromosome partitioning protein</fullName>
    </submittedName>
</protein>
<dbReference type="CDD" id="cd02042">
    <property type="entry name" value="ParAB_family"/>
    <property type="match status" value="1"/>
</dbReference>
<dbReference type="InterPro" id="IPR050678">
    <property type="entry name" value="DNA_Partitioning_ATPase"/>
</dbReference>
<dbReference type="EMBL" id="SLZZ01000025">
    <property type="protein sequence ID" value="TCS76192.1"/>
    <property type="molecule type" value="Genomic_DNA"/>
</dbReference>
<accession>A0A4R3K264</accession>
<dbReference type="Proteomes" id="UP000295726">
    <property type="component" value="Unassembled WGS sequence"/>
</dbReference>
<proteinExistence type="predicted"/>
<dbReference type="OrthoDB" id="9815116at2"/>